<dbReference type="PANTHER" id="PTHR24198:SF165">
    <property type="entry name" value="ANKYRIN REPEAT-CONTAINING PROTEIN-RELATED"/>
    <property type="match status" value="1"/>
</dbReference>
<evidence type="ECO:0000256" key="3">
    <source>
        <dbReference type="PROSITE-ProRule" id="PRU00023"/>
    </source>
</evidence>
<organism evidence="5 6">
    <name type="scientific">Heterodermia speciosa</name>
    <dbReference type="NCBI Taxonomy" id="116794"/>
    <lineage>
        <taxon>Eukaryota</taxon>
        <taxon>Fungi</taxon>
        <taxon>Dikarya</taxon>
        <taxon>Ascomycota</taxon>
        <taxon>Pezizomycotina</taxon>
        <taxon>Lecanoromycetes</taxon>
        <taxon>OSLEUM clade</taxon>
        <taxon>Lecanoromycetidae</taxon>
        <taxon>Caliciales</taxon>
        <taxon>Physciaceae</taxon>
        <taxon>Heterodermia</taxon>
    </lineage>
</organism>
<accession>A0A8H3J051</accession>
<dbReference type="Proteomes" id="UP000664521">
    <property type="component" value="Unassembled WGS sequence"/>
</dbReference>
<dbReference type="Pfam" id="PF00023">
    <property type="entry name" value="Ank"/>
    <property type="match status" value="1"/>
</dbReference>
<dbReference type="InterPro" id="IPR002110">
    <property type="entry name" value="Ankyrin_rpt"/>
</dbReference>
<dbReference type="SMART" id="SM00248">
    <property type="entry name" value="ANK"/>
    <property type="match status" value="4"/>
</dbReference>
<dbReference type="SUPFAM" id="SSF48403">
    <property type="entry name" value="Ankyrin repeat"/>
    <property type="match status" value="1"/>
</dbReference>
<feature type="repeat" description="ANK" evidence="3">
    <location>
        <begin position="269"/>
        <end position="301"/>
    </location>
</feature>
<dbReference type="PROSITE" id="PS50297">
    <property type="entry name" value="ANK_REP_REGION"/>
    <property type="match status" value="1"/>
</dbReference>
<feature type="region of interest" description="Disordered" evidence="4">
    <location>
        <begin position="1"/>
        <end position="20"/>
    </location>
</feature>
<dbReference type="PROSITE" id="PS50088">
    <property type="entry name" value="ANK_REPEAT"/>
    <property type="match status" value="2"/>
</dbReference>
<keyword evidence="6" id="KW-1185">Reference proteome</keyword>
<dbReference type="InterPro" id="IPR036770">
    <property type="entry name" value="Ankyrin_rpt-contain_sf"/>
</dbReference>
<comment type="caution">
    <text evidence="5">The sequence shown here is derived from an EMBL/GenBank/DDBJ whole genome shotgun (WGS) entry which is preliminary data.</text>
</comment>
<dbReference type="PANTHER" id="PTHR24198">
    <property type="entry name" value="ANKYRIN REPEAT AND PROTEIN KINASE DOMAIN-CONTAINING PROTEIN"/>
    <property type="match status" value="1"/>
</dbReference>
<keyword evidence="1" id="KW-0677">Repeat</keyword>
<feature type="compositionally biased region" description="Polar residues" evidence="4">
    <location>
        <begin position="1"/>
        <end position="17"/>
    </location>
</feature>
<evidence type="ECO:0000313" key="6">
    <source>
        <dbReference type="Proteomes" id="UP000664521"/>
    </source>
</evidence>
<evidence type="ECO:0000256" key="4">
    <source>
        <dbReference type="SAM" id="MobiDB-lite"/>
    </source>
</evidence>
<name>A0A8H3J051_9LECA</name>
<dbReference type="AlphaFoldDB" id="A0A8H3J051"/>
<proteinExistence type="predicted"/>
<protein>
    <recommendedName>
        <fullName evidence="7">Ankyrin</fullName>
    </recommendedName>
</protein>
<evidence type="ECO:0000256" key="2">
    <source>
        <dbReference type="ARBA" id="ARBA00023043"/>
    </source>
</evidence>
<dbReference type="Gene3D" id="1.25.40.20">
    <property type="entry name" value="Ankyrin repeat-containing domain"/>
    <property type="match status" value="1"/>
</dbReference>
<reference evidence="5" key="1">
    <citation type="submission" date="2021-03" db="EMBL/GenBank/DDBJ databases">
        <authorList>
            <person name="Tagirdzhanova G."/>
        </authorList>
    </citation>
    <scope>NUCLEOTIDE SEQUENCE</scope>
</reference>
<sequence>MSCDGHTSSTTSKSDNATVPGWKHTDWEEFIAVSDESDQLEPVTEEACNLRRQAETPPEVLRLEIASKRGDLDVAKAVFLDWKKDNSPAKARLHLFASSFNLTIDGGHLKIAKYMIDHRVEFNEAHFQHAIDKNAYAFLELFLEHGYDINMTWTDWAPGPLAYKFDNDQMTRWLLNHGASPNTETRIGITPISIAVAKASLTTIKLLLERGGPTSLKHGRLVDNAVYRSCPDYLEVLDYLLSIGCQSDINELEYEDRPDLQTQQNWMIGCRNPLHHAVMEGRLDVVKLLVGWGANPETRDGKGRHTIALARLSHHDDVEEYLQDLSALPKSS</sequence>
<evidence type="ECO:0008006" key="7">
    <source>
        <dbReference type="Google" id="ProtNLM"/>
    </source>
</evidence>
<evidence type="ECO:0000313" key="5">
    <source>
        <dbReference type="EMBL" id="CAF9936924.1"/>
    </source>
</evidence>
<gene>
    <name evidence="5" type="ORF">HETSPECPRED_010501</name>
</gene>
<dbReference type="OrthoDB" id="426293at2759"/>
<evidence type="ECO:0000256" key="1">
    <source>
        <dbReference type="ARBA" id="ARBA00022737"/>
    </source>
</evidence>
<dbReference type="EMBL" id="CAJPDS010000096">
    <property type="protein sequence ID" value="CAF9936924.1"/>
    <property type="molecule type" value="Genomic_DNA"/>
</dbReference>
<feature type="repeat" description="ANK" evidence="3">
    <location>
        <begin position="187"/>
        <end position="219"/>
    </location>
</feature>
<keyword evidence="2 3" id="KW-0040">ANK repeat</keyword>